<keyword evidence="5" id="KW-0677">Repeat</keyword>
<feature type="transmembrane region" description="Helical" evidence="11">
    <location>
        <begin position="12"/>
        <end position="30"/>
    </location>
</feature>
<comment type="similarity">
    <text evidence="2 10">Belongs to the mitochondrial carrier (TC 2.A.29) family.</text>
</comment>
<reference evidence="12 13" key="1">
    <citation type="journal article" date="2024" name="Science">
        <title>Giant polyketide synthase enzymes in the biosynthesis of giant marine polyether toxins.</title>
        <authorList>
            <person name="Fallon T.R."/>
            <person name="Shende V.V."/>
            <person name="Wierzbicki I.H."/>
            <person name="Pendleton A.L."/>
            <person name="Watervoot N.F."/>
            <person name="Auber R.P."/>
            <person name="Gonzalez D.J."/>
            <person name="Wisecaver J.H."/>
            <person name="Moore B.S."/>
        </authorList>
    </citation>
    <scope>NUCLEOTIDE SEQUENCE [LARGE SCALE GENOMIC DNA]</scope>
    <source>
        <strain evidence="12 13">12B1</strain>
    </source>
</reference>
<dbReference type="Proteomes" id="UP001515480">
    <property type="component" value="Unassembled WGS sequence"/>
</dbReference>
<keyword evidence="7" id="KW-0496">Mitochondrion</keyword>
<evidence type="ECO:0000256" key="6">
    <source>
        <dbReference type="ARBA" id="ARBA00022989"/>
    </source>
</evidence>
<dbReference type="InterPro" id="IPR050567">
    <property type="entry name" value="Mitochondrial_Carrier"/>
</dbReference>
<dbReference type="PROSITE" id="PS50920">
    <property type="entry name" value="SOLCAR"/>
    <property type="match status" value="2"/>
</dbReference>
<dbReference type="Pfam" id="PF00153">
    <property type="entry name" value="Mito_carr"/>
    <property type="match status" value="3"/>
</dbReference>
<keyword evidence="13" id="KW-1185">Reference proteome</keyword>
<dbReference type="PANTHER" id="PTHR45624">
    <property type="entry name" value="MITOCHONDRIAL BASIC AMINO ACIDS TRANSPORTER-RELATED"/>
    <property type="match status" value="1"/>
</dbReference>
<evidence type="ECO:0000256" key="7">
    <source>
        <dbReference type="ARBA" id="ARBA00023128"/>
    </source>
</evidence>
<sequence length="314" mass="33159">MAAASPPKQSPFITLAPISAGCMVSAGIMYPMDVVRALKMASASEAAELSTMQLLRRFVQAHGMIGLVSQGVLPEIARATAMRVVQFFCYPLIHEGLFSKKPSEGTPSTKLIAGMAASLPSALAITPLENAKIALQLDQAKRFNNSMLAAANHLWRRGVLAPYVGLQGTFTRSAISFGPYIATLPYCQAGTRRACDALLGHSALSDALGTLLGGLLAGSIGAALNCPFDLVRTNLQKQAIALAEKPMSTAEVLSLTFSPLRYLSVGRQIVAARGVGALYMGLTFKVAHIGGTGACNAALIPYFKRLFGIDREVF</sequence>
<keyword evidence="6 11" id="KW-1133">Transmembrane helix</keyword>
<dbReference type="GO" id="GO:0031966">
    <property type="term" value="C:mitochondrial membrane"/>
    <property type="evidence" value="ECO:0007669"/>
    <property type="project" value="UniProtKB-SubCell"/>
</dbReference>
<dbReference type="PANTHER" id="PTHR45624:SF10">
    <property type="entry name" value="SLC (SOLUTE CARRIER) HOMOLOG"/>
    <property type="match status" value="1"/>
</dbReference>
<evidence type="ECO:0000256" key="9">
    <source>
        <dbReference type="PROSITE-ProRule" id="PRU00282"/>
    </source>
</evidence>
<dbReference type="InterPro" id="IPR023395">
    <property type="entry name" value="MCP_dom_sf"/>
</dbReference>
<dbReference type="EMBL" id="JBGBPQ010000003">
    <property type="protein sequence ID" value="KAL1527482.1"/>
    <property type="molecule type" value="Genomic_DNA"/>
</dbReference>
<comment type="subcellular location">
    <subcellularLocation>
        <location evidence="1">Mitochondrion membrane</location>
        <topology evidence="1">Multi-pass membrane protein</topology>
    </subcellularLocation>
</comment>
<keyword evidence="3 10" id="KW-0813">Transport</keyword>
<dbReference type="InterPro" id="IPR018108">
    <property type="entry name" value="MCP_transmembrane"/>
</dbReference>
<dbReference type="AlphaFoldDB" id="A0AB34K288"/>
<evidence type="ECO:0000256" key="5">
    <source>
        <dbReference type="ARBA" id="ARBA00022737"/>
    </source>
</evidence>
<feature type="repeat" description="Solcar" evidence="9">
    <location>
        <begin position="205"/>
        <end position="306"/>
    </location>
</feature>
<evidence type="ECO:0000313" key="12">
    <source>
        <dbReference type="EMBL" id="KAL1527482.1"/>
    </source>
</evidence>
<evidence type="ECO:0000256" key="2">
    <source>
        <dbReference type="ARBA" id="ARBA00006375"/>
    </source>
</evidence>
<evidence type="ECO:0000256" key="11">
    <source>
        <dbReference type="SAM" id="Phobius"/>
    </source>
</evidence>
<organism evidence="12 13">
    <name type="scientific">Prymnesium parvum</name>
    <name type="common">Toxic golden alga</name>
    <dbReference type="NCBI Taxonomy" id="97485"/>
    <lineage>
        <taxon>Eukaryota</taxon>
        <taxon>Haptista</taxon>
        <taxon>Haptophyta</taxon>
        <taxon>Prymnesiophyceae</taxon>
        <taxon>Prymnesiales</taxon>
        <taxon>Prymnesiaceae</taxon>
        <taxon>Prymnesium</taxon>
    </lineage>
</organism>
<keyword evidence="4 9" id="KW-0812">Transmembrane</keyword>
<dbReference type="GO" id="GO:0022857">
    <property type="term" value="F:transmembrane transporter activity"/>
    <property type="evidence" value="ECO:0007669"/>
    <property type="project" value="TreeGrafter"/>
</dbReference>
<evidence type="ECO:0000256" key="8">
    <source>
        <dbReference type="ARBA" id="ARBA00023136"/>
    </source>
</evidence>
<name>A0AB34K288_PRYPA</name>
<comment type="caution">
    <text evidence="12">The sequence shown here is derived from an EMBL/GenBank/DDBJ whole genome shotgun (WGS) entry which is preliminary data.</text>
</comment>
<proteinExistence type="inferred from homology"/>
<dbReference type="SUPFAM" id="SSF103506">
    <property type="entry name" value="Mitochondrial carrier"/>
    <property type="match status" value="1"/>
</dbReference>
<keyword evidence="8 9" id="KW-0472">Membrane</keyword>
<feature type="repeat" description="Solcar" evidence="9">
    <location>
        <begin position="105"/>
        <end position="190"/>
    </location>
</feature>
<evidence type="ECO:0000256" key="3">
    <source>
        <dbReference type="ARBA" id="ARBA00022448"/>
    </source>
</evidence>
<gene>
    <name evidence="12" type="ORF">AB1Y20_016147</name>
</gene>
<evidence type="ECO:0000256" key="4">
    <source>
        <dbReference type="ARBA" id="ARBA00022692"/>
    </source>
</evidence>
<evidence type="ECO:0000256" key="1">
    <source>
        <dbReference type="ARBA" id="ARBA00004225"/>
    </source>
</evidence>
<protein>
    <submittedName>
        <fullName evidence="12">Uncharacterized protein</fullName>
    </submittedName>
</protein>
<evidence type="ECO:0000313" key="13">
    <source>
        <dbReference type="Proteomes" id="UP001515480"/>
    </source>
</evidence>
<dbReference type="Gene3D" id="1.50.40.10">
    <property type="entry name" value="Mitochondrial carrier domain"/>
    <property type="match status" value="1"/>
</dbReference>
<accession>A0AB34K288</accession>
<evidence type="ECO:0000256" key="10">
    <source>
        <dbReference type="RuleBase" id="RU000488"/>
    </source>
</evidence>